<evidence type="ECO:0000313" key="1">
    <source>
        <dbReference type="EMBL" id="QHU04937.1"/>
    </source>
</evidence>
<dbReference type="AlphaFoldDB" id="A0A6C0JKD5"/>
<name>A0A6C0JKD5_9ZZZZ</name>
<evidence type="ECO:0008006" key="2">
    <source>
        <dbReference type="Google" id="ProtNLM"/>
    </source>
</evidence>
<organism evidence="1">
    <name type="scientific">viral metagenome</name>
    <dbReference type="NCBI Taxonomy" id="1070528"/>
    <lineage>
        <taxon>unclassified sequences</taxon>
        <taxon>metagenomes</taxon>
        <taxon>organismal metagenomes</taxon>
    </lineage>
</organism>
<sequence>MHEYYNLENTLNKVQTICLERDDTNIRKFTLSIKKQYREYDLLKNNIINLPRDVNNHIYSFLFESKQAKYSIVLPTDYPFHPPIWTTLEYKENGVKTYKQDPEMFCGEDWSPSFKLDLEILAHYVAF</sequence>
<reference evidence="1" key="1">
    <citation type="journal article" date="2020" name="Nature">
        <title>Giant virus diversity and host interactions through global metagenomics.</title>
        <authorList>
            <person name="Schulz F."/>
            <person name="Roux S."/>
            <person name="Paez-Espino D."/>
            <person name="Jungbluth S."/>
            <person name="Walsh D.A."/>
            <person name="Denef V.J."/>
            <person name="McMahon K.D."/>
            <person name="Konstantinidis K.T."/>
            <person name="Eloe-Fadrosh E.A."/>
            <person name="Kyrpides N.C."/>
            <person name="Woyke T."/>
        </authorList>
    </citation>
    <scope>NUCLEOTIDE SEQUENCE</scope>
    <source>
        <strain evidence="1">GVMAG-M-3300027708-5</strain>
    </source>
</reference>
<proteinExistence type="predicted"/>
<dbReference type="EMBL" id="MN740405">
    <property type="protein sequence ID" value="QHU04937.1"/>
    <property type="molecule type" value="Genomic_DNA"/>
</dbReference>
<protein>
    <recommendedName>
        <fullName evidence="2">UBC core domain-containing protein</fullName>
    </recommendedName>
</protein>
<accession>A0A6C0JKD5</accession>